<feature type="signal peptide" evidence="1">
    <location>
        <begin position="1"/>
        <end position="24"/>
    </location>
</feature>
<keyword evidence="3" id="KW-1185">Reference proteome</keyword>
<dbReference type="Proteomes" id="UP001292094">
    <property type="component" value="Unassembled WGS sequence"/>
</dbReference>
<reference evidence="2" key="1">
    <citation type="submission" date="2023-11" db="EMBL/GenBank/DDBJ databases">
        <title>Genome assemblies of two species of porcelain crab, Petrolisthes cinctipes and Petrolisthes manimaculis (Anomura: Porcellanidae).</title>
        <authorList>
            <person name="Angst P."/>
        </authorList>
    </citation>
    <scope>NUCLEOTIDE SEQUENCE</scope>
    <source>
        <strain evidence="2">PB745_02</strain>
        <tissue evidence="2">Gill</tissue>
    </source>
</reference>
<name>A0AAE1QJS2_9EUCA</name>
<sequence length="220" mass="23486">MMDVRVSVWVWVTLVVLLSAPLLQIPTTTQAAAAPHNPRRGGRLVAGALGFIGGFLIGRHSGWHQGGCRGCGGGCGGCGGGYGGGGGGYGGGGGCGWCGGGHYGRKRRSIDEVMEKDALEEMYLKVAEEDVDGCGLRLVCELAQKDPNYLTGHETLLLLPYRGREDSDVGTYFGQYDKAVWHGQKGNPCSELYSLCSYPARSIMAYYIPLNTTLLHEHQE</sequence>
<gene>
    <name evidence="2" type="ORF">Pmani_002983</name>
</gene>
<dbReference type="InterPro" id="IPR006631">
    <property type="entry name" value="DM4_12"/>
</dbReference>
<evidence type="ECO:0000256" key="1">
    <source>
        <dbReference type="SAM" id="SignalP"/>
    </source>
</evidence>
<accession>A0AAE1QJS2</accession>
<proteinExistence type="predicted"/>
<dbReference type="EMBL" id="JAWZYT010000216">
    <property type="protein sequence ID" value="KAK4326457.1"/>
    <property type="molecule type" value="Genomic_DNA"/>
</dbReference>
<dbReference type="AlphaFoldDB" id="A0AAE1QJS2"/>
<comment type="caution">
    <text evidence="2">The sequence shown here is derived from an EMBL/GenBank/DDBJ whole genome shotgun (WGS) entry which is preliminary data.</text>
</comment>
<evidence type="ECO:0000313" key="3">
    <source>
        <dbReference type="Proteomes" id="UP001292094"/>
    </source>
</evidence>
<evidence type="ECO:0000313" key="2">
    <source>
        <dbReference type="EMBL" id="KAK4326457.1"/>
    </source>
</evidence>
<feature type="chain" id="PRO_5042155527" evidence="1">
    <location>
        <begin position="25"/>
        <end position="220"/>
    </location>
</feature>
<protein>
    <submittedName>
        <fullName evidence="2">Uncharacterized protein</fullName>
    </submittedName>
</protein>
<keyword evidence="1" id="KW-0732">Signal</keyword>
<dbReference type="Pfam" id="PF07841">
    <property type="entry name" value="DM4_12"/>
    <property type="match status" value="1"/>
</dbReference>
<organism evidence="2 3">
    <name type="scientific">Petrolisthes manimaculis</name>
    <dbReference type="NCBI Taxonomy" id="1843537"/>
    <lineage>
        <taxon>Eukaryota</taxon>
        <taxon>Metazoa</taxon>
        <taxon>Ecdysozoa</taxon>
        <taxon>Arthropoda</taxon>
        <taxon>Crustacea</taxon>
        <taxon>Multicrustacea</taxon>
        <taxon>Malacostraca</taxon>
        <taxon>Eumalacostraca</taxon>
        <taxon>Eucarida</taxon>
        <taxon>Decapoda</taxon>
        <taxon>Pleocyemata</taxon>
        <taxon>Anomura</taxon>
        <taxon>Galatheoidea</taxon>
        <taxon>Porcellanidae</taxon>
        <taxon>Petrolisthes</taxon>
    </lineage>
</organism>